<keyword evidence="2" id="KW-0472">Membrane</keyword>
<organism evidence="3 4">
    <name type="scientific">Peltaster fructicola</name>
    <dbReference type="NCBI Taxonomy" id="286661"/>
    <lineage>
        <taxon>Eukaryota</taxon>
        <taxon>Fungi</taxon>
        <taxon>Dikarya</taxon>
        <taxon>Ascomycota</taxon>
        <taxon>Pezizomycotina</taxon>
        <taxon>Dothideomycetes</taxon>
        <taxon>Dothideomycetes incertae sedis</taxon>
        <taxon>Peltaster</taxon>
    </lineage>
</organism>
<feature type="transmembrane region" description="Helical" evidence="2">
    <location>
        <begin position="103"/>
        <end position="127"/>
    </location>
</feature>
<evidence type="ECO:0000256" key="1">
    <source>
        <dbReference type="SAM" id="MobiDB-lite"/>
    </source>
</evidence>
<keyword evidence="4" id="KW-1185">Reference proteome</keyword>
<feature type="region of interest" description="Disordered" evidence="1">
    <location>
        <begin position="1"/>
        <end position="77"/>
    </location>
</feature>
<dbReference type="PANTHER" id="PTHR28003">
    <property type="entry name" value="NUCLEOPORIN POM34"/>
    <property type="match status" value="1"/>
</dbReference>
<dbReference type="GO" id="GO:0005640">
    <property type="term" value="C:nuclear outer membrane"/>
    <property type="evidence" value="ECO:0007669"/>
    <property type="project" value="TreeGrafter"/>
</dbReference>
<protein>
    <submittedName>
        <fullName evidence="3">Uncharacterized protein</fullName>
    </submittedName>
</protein>
<keyword evidence="2" id="KW-0812">Transmembrane</keyword>
<dbReference type="AlphaFoldDB" id="A0A6H0Y3V2"/>
<feature type="transmembrane region" description="Helical" evidence="2">
    <location>
        <begin position="147"/>
        <end position="170"/>
    </location>
</feature>
<evidence type="ECO:0000313" key="3">
    <source>
        <dbReference type="EMBL" id="QIX01605.1"/>
    </source>
</evidence>
<dbReference type="GO" id="GO:0006606">
    <property type="term" value="P:protein import into nucleus"/>
    <property type="evidence" value="ECO:0007669"/>
    <property type="project" value="TreeGrafter"/>
</dbReference>
<reference evidence="3 4" key="1">
    <citation type="journal article" date="2016" name="Sci. Rep.">
        <title>Peltaster fructicola genome reveals evolution from an invasive phytopathogen to an ectophytic parasite.</title>
        <authorList>
            <person name="Xu C."/>
            <person name="Chen H."/>
            <person name="Gleason M.L."/>
            <person name="Xu J.R."/>
            <person name="Liu H."/>
            <person name="Zhang R."/>
            <person name="Sun G."/>
        </authorList>
    </citation>
    <scope>NUCLEOTIDE SEQUENCE [LARGE SCALE GENOMIC DNA]</scope>
    <source>
        <strain evidence="3 4">LNHT1506</strain>
    </source>
</reference>
<gene>
    <name evidence="3" type="ORF">AMS68_007122</name>
</gene>
<feature type="compositionally biased region" description="Low complexity" evidence="1">
    <location>
        <begin position="1"/>
        <end position="23"/>
    </location>
</feature>
<evidence type="ECO:0000256" key="2">
    <source>
        <dbReference type="SAM" id="Phobius"/>
    </source>
</evidence>
<accession>A0A6H0Y3V2</accession>
<feature type="region of interest" description="Disordered" evidence="1">
    <location>
        <begin position="183"/>
        <end position="251"/>
    </location>
</feature>
<dbReference type="Pfam" id="PF08058">
    <property type="entry name" value="NPCC"/>
    <property type="match status" value="1"/>
</dbReference>
<proteinExistence type="predicted"/>
<dbReference type="GO" id="GO:0070762">
    <property type="term" value="C:nuclear pore transmembrane ring"/>
    <property type="evidence" value="ECO:0007669"/>
    <property type="project" value="TreeGrafter"/>
</dbReference>
<feature type="compositionally biased region" description="Polar residues" evidence="1">
    <location>
        <begin position="36"/>
        <end position="62"/>
    </location>
</feature>
<dbReference type="GO" id="GO:0030474">
    <property type="term" value="P:spindle pole body duplication"/>
    <property type="evidence" value="ECO:0007669"/>
    <property type="project" value="TreeGrafter"/>
</dbReference>
<name>A0A6H0Y3V2_9PEZI</name>
<evidence type="ECO:0000313" key="4">
    <source>
        <dbReference type="Proteomes" id="UP000503462"/>
    </source>
</evidence>
<dbReference type="PANTHER" id="PTHR28003:SF1">
    <property type="entry name" value="NUCLEOPORIN POM34"/>
    <property type="match status" value="1"/>
</dbReference>
<sequence>MSSQALVQTSSSSTQVQRSNSQNAVATPKQAGTPAGPTSTPQQNSAVLQRTPNARSPQQLMQRPSPAPLTPGKWEHPRMAEIKRRQHRTTFDQTHVTRIIGSAMVLAAITFGPGYMSRSCVAIQAIYAQLTDDSLPQALLRSIPDSTILVLHALQLLLVANITVACLPLLRKKDNMEDIPLTPQQRQLLDLPPMSRPATPQEQAAWVTPPRYSRSSTPTSMDSLKVNARGTPLSARGSPSGGVLSSTPPSSMYAGRMSSGSVYAGSPLSGRATDAGKARRDSLGSGRGSPLADKDIFGTPMTKSSRASVGLNNKWLYDKGKVSPAPSGFLGTGWGTGSVFN</sequence>
<dbReference type="InterPro" id="IPR012578">
    <property type="entry name" value="Nucl_pore_cmplx"/>
</dbReference>
<feature type="compositionally biased region" description="Low complexity" evidence="1">
    <location>
        <begin position="208"/>
        <end position="220"/>
    </location>
</feature>
<dbReference type="OrthoDB" id="429932at2759"/>
<dbReference type="EMBL" id="CP051143">
    <property type="protein sequence ID" value="QIX01605.1"/>
    <property type="molecule type" value="Genomic_DNA"/>
</dbReference>
<feature type="region of interest" description="Disordered" evidence="1">
    <location>
        <begin position="263"/>
        <end position="306"/>
    </location>
</feature>
<keyword evidence="2" id="KW-1133">Transmembrane helix</keyword>
<dbReference type="Proteomes" id="UP000503462">
    <property type="component" value="Chromosome 5"/>
</dbReference>